<proteinExistence type="predicted"/>
<accession>A0A0F9RZ28</accession>
<dbReference type="EMBL" id="LAZR01000649">
    <property type="protein sequence ID" value="KKN61700.1"/>
    <property type="molecule type" value="Genomic_DNA"/>
</dbReference>
<evidence type="ECO:0000313" key="1">
    <source>
        <dbReference type="EMBL" id="KKN61700.1"/>
    </source>
</evidence>
<comment type="caution">
    <text evidence="1">The sequence shown here is derived from an EMBL/GenBank/DDBJ whole genome shotgun (WGS) entry which is preliminary data.</text>
</comment>
<gene>
    <name evidence="1" type="ORF">LCGC14_0519160</name>
</gene>
<dbReference type="AlphaFoldDB" id="A0A0F9RZ28"/>
<reference evidence="1" key="1">
    <citation type="journal article" date="2015" name="Nature">
        <title>Complex archaea that bridge the gap between prokaryotes and eukaryotes.</title>
        <authorList>
            <person name="Spang A."/>
            <person name="Saw J.H."/>
            <person name="Jorgensen S.L."/>
            <person name="Zaremba-Niedzwiedzka K."/>
            <person name="Martijn J."/>
            <person name="Lind A.E."/>
            <person name="van Eijk R."/>
            <person name="Schleper C."/>
            <person name="Guy L."/>
            <person name="Ettema T.J."/>
        </authorList>
    </citation>
    <scope>NUCLEOTIDE SEQUENCE</scope>
</reference>
<protein>
    <submittedName>
        <fullName evidence="1">Uncharacterized protein</fullName>
    </submittedName>
</protein>
<sequence length="56" mass="6355">MNTTTLVLKEIIGKVEKRRDEIDRATDLRAVVVTVRMKPGQFPPQIQFSTTIVEKG</sequence>
<name>A0A0F9RZ28_9ZZZZ</name>
<organism evidence="1">
    <name type="scientific">marine sediment metagenome</name>
    <dbReference type="NCBI Taxonomy" id="412755"/>
    <lineage>
        <taxon>unclassified sequences</taxon>
        <taxon>metagenomes</taxon>
        <taxon>ecological metagenomes</taxon>
    </lineage>
</organism>